<gene>
    <name evidence="3" type="ORF">DW142_09160</name>
    <name evidence="2" type="ORF">PNU63_10280</name>
</gene>
<feature type="domain" description="PglD N-terminal" evidence="1">
    <location>
        <begin position="2"/>
        <end position="75"/>
    </location>
</feature>
<dbReference type="InterPro" id="IPR041561">
    <property type="entry name" value="PglD_N"/>
</dbReference>
<evidence type="ECO:0000259" key="1">
    <source>
        <dbReference type="Pfam" id="PF17836"/>
    </source>
</evidence>
<dbReference type="InterPro" id="IPR050179">
    <property type="entry name" value="Trans_hexapeptide_repeat"/>
</dbReference>
<dbReference type="InterPro" id="IPR011004">
    <property type="entry name" value="Trimer_LpxA-like_sf"/>
</dbReference>
<dbReference type="Proteomes" id="UP001211731">
    <property type="component" value="Unassembled WGS sequence"/>
</dbReference>
<proteinExistence type="predicted"/>
<evidence type="ECO:0000313" key="3">
    <source>
        <dbReference type="EMBL" id="RHJ11673.1"/>
    </source>
</evidence>
<dbReference type="AlphaFoldDB" id="A0A2N5NU51"/>
<dbReference type="Gene3D" id="2.160.10.10">
    <property type="entry name" value="Hexapeptide repeat proteins"/>
    <property type="match status" value="1"/>
</dbReference>
<organism evidence="3 4">
    <name type="scientific">Mediterraneibacter gnavus</name>
    <name type="common">Ruminococcus gnavus</name>
    <dbReference type="NCBI Taxonomy" id="33038"/>
    <lineage>
        <taxon>Bacteria</taxon>
        <taxon>Bacillati</taxon>
        <taxon>Bacillota</taxon>
        <taxon>Clostridia</taxon>
        <taxon>Lachnospirales</taxon>
        <taxon>Lachnospiraceae</taxon>
        <taxon>Mediterraneibacter</taxon>
    </lineage>
</organism>
<dbReference type="SUPFAM" id="SSF51161">
    <property type="entry name" value="Trimeric LpxA-like enzymes"/>
    <property type="match status" value="1"/>
</dbReference>
<evidence type="ECO:0000313" key="2">
    <source>
        <dbReference type="EMBL" id="MDB8739147.1"/>
    </source>
</evidence>
<dbReference type="Pfam" id="PF17836">
    <property type="entry name" value="PglD_N"/>
    <property type="match status" value="1"/>
</dbReference>
<protein>
    <recommendedName>
        <fullName evidence="1">PglD N-terminal domain-containing protein</fullName>
    </recommendedName>
</protein>
<dbReference type="PANTHER" id="PTHR43300">
    <property type="entry name" value="ACETYLTRANSFERASE"/>
    <property type="match status" value="1"/>
</dbReference>
<dbReference type="Proteomes" id="UP000283992">
    <property type="component" value="Unassembled WGS sequence"/>
</dbReference>
<sequence length="171" mass="18615">MRLIILGAGGYGKTVADIARQSGKYEQIYFLDDGQETSDLILGTCLEYMKFADGNTEMYPAFGNNEMRLNWMKKLSDAQIVLPRLIHATAYVSPTAEVEAGTVVLPLAIINTDCRIQSGCIINCGSIVDHGCVIEEGVHISPGTVIKAENRIPRATKIEAGEVVPLRAYPL</sequence>
<accession>A0A2N5NU51</accession>
<dbReference type="PANTHER" id="PTHR43300:SF7">
    <property type="entry name" value="UDP-N-ACETYLBACILLOSAMINE N-ACETYLTRANSFERASE"/>
    <property type="match status" value="1"/>
</dbReference>
<evidence type="ECO:0000313" key="4">
    <source>
        <dbReference type="Proteomes" id="UP000283992"/>
    </source>
</evidence>
<name>A0A2N5NU51_MEDGN</name>
<comment type="caution">
    <text evidence="3">The sequence shown here is derived from an EMBL/GenBank/DDBJ whole genome shotgun (WGS) entry which is preliminary data.</text>
</comment>
<dbReference type="EMBL" id="JAQMLR010000009">
    <property type="protein sequence ID" value="MDB8739147.1"/>
    <property type="molecule type" value="Genomic_DNA"/>
</dbReference>
<dbReference type="Gene3D" id="3.40.50.20">
    <property type="match status" value="1"/>
</dbReference>
<dbReference type="RefSeq" id="WP_055169332.1">
    <property type="nucleotide sequence ID" value="NZ_BAABXJ010000001.1"/>
</dbReference>
<dbReference type="EMBL" id="QRLN01000010">
    <property type="protein sequence ID" value="RHJ11673.1"/>
    <property type="molecule type" value="Genomic_DNA"/>
</dbReference>
<reference evidence="2" key="2">
    <citation type="submission" date="2023-01" db="EMBL/GenBank/DDBJ databases">
        <title>Human gut microbiome strain richness.</title>
        <authorList>
            <person name="Chen-Liaw A."/>
        </authorList>
    </citation>
    <scope>NUCLEOTIDE SEQUENCE</scope>
    <source>
        <strain evidence="2">1001217st1_A9_1001217B_191108</strain>
    </source>
</reference>
<reference evidence="3 4" key="1">
    <citation type="submission" date="2018-08" db="EMBL/GenBank/DDBJ databases">
        <title>A genome reference for cultivated species of the human gut microbiota.</title>
        <authorList>
            <person name="Zou Y."/>
            <person name="Xue W."/>
            <person name="Luo G."/>
        </authorList>
    </citation>
    <scope>NUCLEOTIDE SEQUENCE [LARGE SCALE GENOMIC DNA]</scope>
    <source>
        <strain evidence="3 4">AM12-54</strain>
    </source>
</reference>